<organism evidence="7 8">
    <name type="scientific">Protea cynaroides</name>
    <dbReference type="NCBI Taxonomy" id="273540"/>
    <lineage>
        <taxon>Eukaryota</taxon>
        <taxon>Viridiplantae</taxon>
        <taxon>Streptophyta</taxon>
        <taxon>Embryophyta</taxon>
        <taxon>Tracheophyta</taxon>
        <taxon>Spermatophyta</taxon>
        <taxon>Magnoliopsida</taxon>
        <taxon>Proteales</taxon>
        <taxon>Proteaceae</taxon>
        <taxon>Protea</taxon>
    </lineage>
</organism>
<dbReference type="GO" id="GO:0009506">
    <property type="term" value="C:plasmodesma"/>
    <property type="evidence" value="ECO:0007669"/>
    <property type="project" value="TreeGrafter"/>
</dbReference>
<evidence type="ECO:0000313" key="8">
    <source>
        <dbReference type="Proteomes" id="UP001141806"/>
    </source>
</evidence>
<feature type="domain" description="Late embryogenesis abundant protein LEA-2 subgroup" evidence="6">
    <location>
        <begin position="74"/>
        <end position="164"/>
    </location>
</feature>
<dbReference type="InterPro" id="IPR044839">
    <property type="entry name" value="NDR1-like"/>
</dbReference>
<accession>A0A9Q0KUP0</accession>
<dbReference type="Proteomes" id="UP001141806">
    <property type="component" value="Unassembled WGS sequence"/>
</dbReference>
<dbReference type="AlphaFoldDB" id="A0A9Q0KUP0"/>
<comment type="caution">
    <text evidence="7">The sequence shown here is derived from an EMBL/GenBank/DDBJ whole genome shotgun (WGS) entry which is preliminary data.</text>
</comment>
<keyword evidence="2 5" id="KW-0812">Transmembrane</keyword>
<evidence type="ECO:0000259" key="6">
    <source>
        <dbReference type="Pfam" id="PF03168"/>
    </source>
</evidence>
<dbReference type="Pfam" id="PF03168">
    <property type="entry name" value="LEA_2"/>
    <property type="match status" value="1"/>
</dbReference>
<feature type="transmembrane region" description="Helical" evidence="5">
    <location>
        <begin position="180"/>
        <end position="198"/>
    </location>
</feature>
<protein>
    <recommendedName>
        <fullName evidence="6">Late embryogenesis abundant protein LEA-2 subgroup domain-containing protein</fullName>
    </recommendedName>
</protein>
<dbReference type="PANTHER" id="PTHR31415:SF125">
    <property type="entry name" value="HARPIN INDUCING PROTEIN 1-LIKE 9"/>
    <property type="match status" value="1"/>
</dbReference>
<keyword evidence="8" id="KW-1185">Reference proteome</keyword>
<evidence type="ECO:0000256" key="3">
    <source>
        <dbReference type="ARBA" id="ARBA00022989"/>
    </source>
</evidence>
<name>A0A9Q0KUP0_9MAGN</name>
<reference evidence="7" key="1">
    <citation type="journal article" date="2023" name="Plant J.">
        <title>The genome of the king protea, Protea cynaroides.</title>
        <authorList>
            <person name="Chang J."/>
            <person name="Duong T.A."/>
            <person name="Schoeman C."/>
            <person name="Ma X."/>
            <person name="Roodt D."/>
            <person name="Barker N."/>
            <person name="Li Z."/>
            <person name="Van de Peer Y."/>
            <person name="Mizrachi E."/>
        </authorList>
    </citation>
    <scope>NUCLEOTIDE SEQUENCE</scope>
    <source>
        <tissue evidence="7">Young leaves</tissue>
    </source>
</reference>
<gene>
    <name evidence="7" type="ORF">NE237_002142</name>
</gene>
<evidence type="ECO:0000256" key="5">
    <source>
        <dbReference type="SAM" id="Phobius"/>
    </source>
</evidence>
<dbReference type="InterPro" id="IPR004864">
    <property type="entry name" value="LEA_2"/>
</dbReference>
<feature type="transmembrane region" description="Helical" evidence="5">
    <location>
        <begin position="12"/>
        <end position="32"/>
    </location>
</feature>
<sequence>MLRLKINKSEFSCYLWILQVIIVNSLSIYVIWVSTRPKAPIYTVVDFYIPEDFGSKNITTHEARQNRSLFIDMEITNPNKIYGINYTQMGLTFYHGDSVVGVSSIASFYQDHNKTSRREVRVSSGDQKLWEWASSPVLNKTVDLKVGLVSPIRYNVIGWKTRTYLMELQAHILLGSDGQIYGVIVLAVVLFVLLWFFLPPRNPRYTIIDFNVPALNTSIYSVGQEISIRNTTITFRIEIENPNDDYTISSDETKVTLYYGNDSLGEIPFKEIVSLDKGTVREDGVVNGDGEILQKAVSGAVRNQTKEFIRVNLMSTVRYKMWVWKSKHHRINMEAQVPVGKNGKISAKKKKVRLHRVHLKSKK</sequence>
<keyword evidence="3 5" id="KW-1133">Transmembrane helix</keyword>
<evidence type="ECO:0000256" key="2">
    <source>
        <dbReference type="ARBA" id="ARBA00022692"/>
    </source>
</evidence>
<keyword evidence="4 5" id="KW-0472">Membrane</keyword>
<evidence type="ECO:0000256" key="4">
    <source>
        <dbReference type="ARBA" id="ARBA00023136"/>
    </source>
</evidence>
<evidence type="ECO:0000256" key="1">
    <source>
        <dbReference type="ARBA" id="ARBA00004167"/>
    </source>
</evidence>
<proteinExistence type="predicted"/>
<dbReference type="OrthoDB" id="1934762at2759"/>
<dbReference type="GO" id="GO:0098542">
    <property type="term" value="P:defense response to other organism"/>
    <property type="evidence" value="ECO:0007669"/>
    <property type="project" value="InterPro"/>
</dbReference>
<dbReference type="PANTHER" id="PTHR31415">
    <property type="entry name" value="OS05G0367900 PROTEIN"/>
    <property type="match status" value="1"/>
</dbReference>
<comment type="subcellular location">
    <subcellularLocation>
        <location evidence="1">Membrane</location>
        <topology evidence="1">Single-pass membrane protein</topology>
    </subcellularLocation>
</comment>
<evidence type="ECO:0000313" key="7">
    <source>
        <dbReference type="EMBL" id="KAJ4977036.1"/>
    </source>
</evidence>
<dbReference type="EMBL" id="JAMYWD010000003">
    <property type="protein sequence ID" value="KAJ4977036.1"/>
    <property type="molecule type" value="Genomic_DNA"/>
</dbReference>
<dbReference type="GO" id="GO:0005886">
    <property type="term" value="C:plasma membrane"/>
    <property type="evidence" value="ECO:0007669"/>
    <property type="project" value="TreeGrafter"/>
</dbReference>